<dbReference type="SUPFAM" id="SSF47473">
    <property type="entry name" value="EF-hand"/>
    <property type="match status" value="1"/>
</dbReference>
<dbReference type="Pfam" id="PF07693">
    <property type="entry name" value="KAP_NTPase"/>
    <property type="match status" value="1"/>
</dbReference>
<organism evidence="2 3">
    <name type="scientific">Candidatus Magnetoglobus multicellularis str. Araruama</name>
    <dbReference type="NCBI Taxonomy" id="890399"/>
    <lineage>
        <taxon>Bacteria</taxon>
        <taxon>Pseudomonadati</taxon>
        <taxon>Thermodesulfobacteriota</taxon>
        <taxon>Desulfobacteria</taxon>
        <taxon>Desulfobacterales</taxon>
        <taxon>Desulfobacteraceae</taxon>
        <taxon>Candidatus Magnetoglobus</taxon>
    </lineage>
</organism>
<dbReference type="Gene3D" id="1.10.238.10">
    <property type="entry name" value="EF-hand"/>
    <property type="match status" value="1"/>
</dbReference>
<sequence>MGTFNDRPIEGDDLQKFDKLGLSDYAEALATFIKTCNSPMTIGIQGDWGLGKTSLMNMIDSFLDNKYYKKVWFNTWHYSLFDQDELLGISVIQALVNEMANIFNLHQNEFHHKATRFLKNVARQLTIKGVQLGKAIDDAKETHDHENIATQMLNFKNEFIKLVNELLKTDQNNRKQQVVFFIDDIDRIKPGKALELLESLKNFLDVQGCIFVLAVDYEVIQMGMAEKFGSDLQKASGKSFFDKIIQLPFVMPTTNYQLGEYIAHLLSESGYLGTKDGKAARLNDIQKKFYEDITSVTVGRNPRSIKRVINYVRLLDIIRSNHARTSEIKVHKNTQRQILYALICMQTAWPEVFLYFSKFPNPETIKNLGNIDFIRTIPKAKKLFDRLSDEEKLKKNIPAYFDILFALLDENQDGNIDKKELEPILLMLQLAKFTSIEATEEPVDQFYKIVIENEKKWLTKKKNIEADEKGLFHSRFFREIYCKSKFRKNPECKLQIASKERFMTITRNRTRIGSLVSLVRSPLLFRLEVDPQEFKSMLKKNVKWHYEEHRKLVHLNDFIKDLSGNSVTGFGDTQINIELLMSLPKKLAINLMDILHKVLIKIQK</sequence>
<comment type="caution">
    <text evidence="2">The sequence shown here is derived from an EMBL/GenBank/DDBJ whole genome shotgun (WGS) entry which is preliminary data.</text>
</comment>
<dbReference type="InterPro" id="IPR027417">
    <property type="entry name" value="P-loop_NTPase"/>
</dbReference>
<dbReference type="PROSITE" id="PS50222">
    <property type="entry name" value="EF_HAND_2"/>
    <property type="match status" value="1"/>
</dbReference>
<proteinExistence type="predicted"/>
<dbReference type="EMBL" id="ATBP01000120">
    <property type="protein sequence ID" value="ETR72711.1"/>
    <property type="molecule type" value="Genomic_DNA"/>
</dbReference>
<dbReference type="PANTHER" id="PTHR22674">
    <property type="entry name" value="NTPASE, KAP FAMILY P-LOOP DOMAIN-CONTAINING 1"/>
    <property type="match status" value="1"/>
</dbReference>
<dbReference type="SUPFAM" id="SSF52540">
    <property type="entry name" value="P-loop containing nucleoside triphosphate hydrolases"/>
    <property type="match status" value="1"/>
</dbReference>
<dbReference type="AlphaFoldDB" id="A0A1V1PCY2"/>
<dbReference type="PANTHER" id="PTHR22674:SF6">
    <property type="entry name" value="NTPASE KAP FAMILY P-LOOP DOMAIN-CONTAINING PROTEIN 1"/>
    <property type="match status" value="1"/>
</dbReference>
<dbReference type="GO" id="GO:0005509">
    <property type="term" value="F:calcium ion binding"/>
    <property type="evidence" value="ECO:0007669"/>
    <property type="project" value="InterPro"/>
</dbReference>
<protein>
    <submittedName>
        <fullName evidence="2">Kap P-loop domain-containing protein</fullName>
    </submittedName>
</protein>
<feature type="domain" description="EF-hand" evidence="1">
    <location>
        <begin position="396"/>
        <end position="431"/>
    </location>
</feature>
<reference evidence="3" key="1">
    <citation type="submission" date="2012-11" db="EMBL/GenBank/DDBJ databases">
        <authorList>
            <person name="Lucero-Rivera Y.E."/>
            <person name="Tovar-Ramirez D."/>
        </authorList>
    </citation>
    <scope>NUCLEOTIDE SEQUENCE [LARGE SCALE GENOMIC DNA]</scope>
    <source>
        <strain evidence="3">Araruama</strain>
    </source>
</reference>
<dbReference type="InterPro" id="IPR002048">
    <property type="entry name" value="EF_hand_dom"/>
</dbReference>
<dbReference type="PROSITE" id="PS00018">
    <property type="entry name" value="EF_HAND_1"/>
    <property type="match status" value="1"/>
</dbReference>
<gene>
    <name evidence="2" type="ORF">OMM_01509</name>
</gene>
<dbReference type="InterPro" id="IPR011646">
    <property type="entry name" value="KAP_P-loop"/>
</dbReference>
<dbReference type="InterPro" id="IPR018247">
    <property type="entry name" value="EF_Hand_1_Ca_BS"/>
</dbReference>
<evidence type="ECO:0000313" key="3">
    <source>
        <dbReference type="Proteomes" id="UP000189670"/>
    </source>
</evidence>
<dbReference type="InterPro" id="IPR052754">
    <property type="entry name" value="NTPase_KAP_P-loop"/>
</dbReference>
<dbReference type="InterPro" id="IPR011992">
    <property type="entry name" value="EF-hand-dom_pair"/>
</dbReference>
<evidence type="ECO:0000313" key="2">
    <source>
        <dbReference type="EMBL" id="ETR72711.1"/>
    </source>
</evidence>
<dbReference type="Gene3D" id="3.40.50.300">
    <property type="entry name" value="P-loop containing nucleotide triphosphate hydrolases"/>
    <property type="match status" value="1"/>
</dbReference>
<dbReference type="Proteomes" id="UP000189670">
    <property type="component" value="Unassembled WGS sequence"/>
</dbReference>
<name>A0A1V1PCY2_9BACT</name>
<evidence type="ECO:0000259" key="1">
    <source>
        <dbReference type="PROSITE" id="PS50222"/>
    </source>
</evidence>
<accession>A0A1V1PCY2</accession>